<gene>
    <name evidence="1" type="ORF">PYV00_24115</name>
</gene>
<organism evidence="1 2">
    <name type="scientific">Novosphingobium album</name>
    <name type="common">ex Liu et al. 2023</name>
    <dbReference type="NCBI Taxonomy" id="3031130"/>
    <lineage>
        <taxon>Bacteria</taxon>
        <taxon>Pseudomonadati</taxon>
        <taxon>Pseudomonadota</taxon>
        <taxon>Alphaproteobacteria</taxon>
        <taxon>Sphingomonadales</taxon>
        <taxon>Sphingomonadaceae</taxon>
        <taxon>Novosphingobium</taxon>
    </lineage>
</organism>
<dbReference type="RefSeq" id="WP_275230900.1">
    <property type="nucleotide sequence ID" value="NZ_JARESE010000122.1"/>
</dbReference>
<dbReference type="EMBL" id="JARESE010000122">
    <property type="protein sequence ID" value="MDE8654784.1"/>
    <property type="molecule type" value="Genomic_DNA"/>
</dbReference>
<proteinExistence type="predicted"/>
<dbReference type="Proteomes" id="UP001216253">
    <property type="component" value="Unassembled WGS sequence"/>
</dbReference>
<reference evidence="1 2" key="1">
    <citation type="submission" date="2023-03" db="EMBL/GenBank/DDBJ databases">
        <title>NovoSphingobium album sp. nov. isolated from polycyclic aromatic hydrocarbons- and heavy-metal polluted soil.</title>
        <authorList>
            <person name="Liu Z."/>
            <person name="Wang K."/>
        </authorList>
    </citation>
    <scope>NUCLEOTIDE SEQUENCE [LARGE SCALE GENOMIC DNA]</scope>
    <source>
        <strain evidence="1 2">H3SJ31-1</strain>
    </source>
</reference>
<evidence type="ECO:0000313" key="1">
    <source>
        <dbReference type="EMBL" id="MDE8654784.1"/>
    </source>
</evidence>
<name>A0ABT5WY18_9SPHN</name>
<sequence>MKPDQHMRLDSLAMVNRIAEARGALLHQISVVEAEHDCLTPPKFCVTVDAQRLGPDILAIVRPVVVRELRAQVAALERDLEALGVSVG</sequence>
<keyword evidence="2" id="KW-1185">Reference proteome</keyword>
<accession>A0ABT5WY18</accession>
<protein>
    <submittedName>
        <fullName evidence="1">Uncharacterized protein</fullName>
    </submittedName>
</protein>
<evidence type="ECO:0000313" key="2">
    <source>
        <dbReference type="Proteomes" id="UP001216253"/>
    </source>
</evidence>
<comment type="caution">
    <text evidence="1">The sequence shown here is derived from an EMBL/GenBank/DDBJ whole genome shotgun (WGS) entry which is preliminary data.</text>
</comment>